<evidence type="ECO:0000256" key="2">
    <source>
        <dbReference type="ARBA" id="ARBA00023315"/>
    </source>
</evidence>
<dbReference type="Pfam" id="PF13508">
    <property type="entry name" value="Acetyltransf_7"/>
    <property type="match status" value="1"/>
</dbReference>
<dbReference type="InterPro" id="IPR000182">
    <property type="entry name" value="GNAT_dom"/>
</dbReference>
<evidence type="ECO:0000259" key="3">
    <source>
        <dbReference type="PROSITE" id="PS51186"/>
    </source>
</evidence>
<dbReference type="Gene3D" id="3.40.630.30">
    <property type="match status" value="1"/>
</dbReference>
<dbReference type="InterPro" id="IPR016181">
    <property type="entry name" value="Acyl_CoA_acyltransferase"/>
</dbReference>
<dbReference type="PANTHER" id="PTHR43877">
    <property type="entry name" value="AMINOALKYLPHOSPHONATE N-ACETYLTRANSFERASE-RELATED-RELATED"/>
    <property type="match status" value="1"/>
</dbReference>
<dbReference type="eggNOG" id="COG0456">
    <property type="taxonomic scope" value="Bacteria"/>
</dbReference>
<dbReference type="PANTHER" id="PTHR43877:SF1">
    <property type="entry name" value="ACETYLTRANSFERASE"/>
    <property type="match status" value="1"/>
</dbReference>
<keyword evidence="1 4" id="KW-0808">Transferase</keyword>
<reference evidence="4 5" key="1">
    <citation type="journal article" date="2010" name="J. Bacteriol.">
        <title>Genome sequence of the milbemycin-producing bacterium Streptomyces bingchenggensis.</title>
        <authorList>
            <person name="Wang X.J."/>
            <person name="Yan Y.J."/>
            <person name="Zhang B."/>
            <person name="An J."/>
            <person name="Wang J.J."/>
            <person name="Tian J."/>
            <person name="Jiang L."/>
            <person name="Chen Y.H."/>
            <person name="Huang S.X."/>
            <person name="Yin M."/>
            <person name="Zhang J."/>
            <person name="Gao A.L."/>
            <person name="Liu C.X."/>
            <person name="Zhu Z.X."/>
            <person name="Xiang W.S."/>
        </authorList>
    </citation>
    <scope>NUCLEOTIDE SEQUENCE [LARGE SCALE GENOMIC DNA]</scope>
    <source>
        <strain evidence="4 5">BCW-1</strain>
    </source>
</reference>
<organism evidence="4 5">
    <name type="scientific">Streptomyces bingchenggensis (strain BCW-1)</name>
    <dbReference type="NCBI Taxonomy" id="749414"/>
    <lineage>
        <taxon>Bacteria</taxon>
        <taxon>Bacillati</taxon>
        <taxon>Actinomycetota</taxon>
        <taxon>Actinomycetes</taxon>
        <taxon>Kitasatosporales</taxon>
        <taxon>Streptomycetaceae</taxon>
        <taxon>Streptomyces</taxon>
    </lineage>
</organism>
<dbReference type="CDD" id="cd04301">
    <property type="entry name" value="NAT_SF"/>
    <property type="match status" value="1"/>
</dbReference>
<proteinExistence type="predicted"/>
<dbReference type="SUPFAM" id="SSF55729">
    <property type="entry name" value="Acyl-CoA N-acyltransferases (Nat)"/>
    <property type="match status" value="1"/>
</dbReference>
<dbReference type="PATRIC" id="fig|749414.3.peg.7437"/>
<dbReference type="EMBL" id="CP002047">
    <property type="protein sequence ID" value="ADI10344.1"/>
    <property type="molecule type" value="Genomic_DNA"/>
</dbReference>
<gene>
    <name evidence="4" type="ordered locus">SBI_07224</name>
</gene>
<keyword evidence="2" id="KW-0012">Acyltransferase</keyword>
<dbReference type="KEGG" id="sbh:SBI_07224"/>
<dbReference type="AlphaFoldDB" id="D7C5F6"/>
<keyword evidence="5" id="KW-1185">Reference proteome</keyword>
<evidence type="ECO:0000313" key="5">
    <source>
        <dbReference type="Proteomes" id="UP000000377"/>
    </source>
</evidence>
<dbReference type="Proteomes" id="UP000000377">
    <property type="component" value="Chromosome"/>
</dbReference>
<protein>
    <submittedName>
        <fullName evidence="4">GCN5-related N-acetyltransferase</fullName>
    </submittedName>
</protein>
<feature type="domain" description="N-acetyltransferase" evidence="3">
    <location>
        <begin position="7"/>
        <end position="150"/>
    </location>
</feature>
<dbReference type="RefSeq" id="WP_014179794.1">
    <property type="nucleotide sequence ID" value="NC_016582.1"/>
</dbReference>
<dbReference type="InterPro" id="IPR050832">
    <property type="entry name" value="Bact_Acetyltransf"/>
</dbReference>
<accession>D7C5F6</accession>
<sequence>MSDDGKPRVRFAEEADTAVIARIHMASRSATMPYLPPQKRNHEQVTRWARDALLKRCRTWVAVCGAEIIGYAALDGDLLEHLYLRPDVRRQGIGTLLLDEVRRHSPDGVSLHVFQQNTDARAFYERHGFTVIDTNDGDRNMENLPDLTLRWIPNSAG</sequence>
<evidence type="ECO:0000256" key="1">
    <source>
        <dbReference type="ARBA" id="ARBA00022679"/>
    </source>
</evidence>
<dbReference type="HOGENOM" id="CLU_013985_21_1_11"/>
<evidence type="ECO:0000313" key="4">
    <source>
        <dbReference type="EMBL" id="ADI10344.1"/>
    </source>
</evidence>
<dbReference type="PROSITE" id="PS51186">
    <property type="entry name" value="GNAT"/>
    <property type="match status" value="1"/>
</dbReference>
<name>D7C5F6_STRBB</name>
<dbReference type="GO" id="GO:0016747">
    <property type="term" value="F:acyltransferase activity, transferring groups other than amino-acyl groups"/>
    <property type="evidence" value="ECO:0007669"/>
    <property type="project" value="InterPro"/>
</dbReference>